<dbReference type="GO" id="GO:0005524">
    <property type="term" value="F:ATP binding"/>
    <property type="evidence" value="ECO:0007669"/>
    <property type="project" value="UniProtKB-UniRule"/>
</dbReference>
<dbReference type="EC" id="2.7.1.130" evidence="3 13"/>
<evidence type="ECO:0000256" key="5">
    <source>
        <dbReference type="ARBA" id="ARBA00022516"/>
    </source>
</evidence>
<evidence type="ECO:0000256" key="6">
    <source>
        <dbReference type="ARBA" id="ARBA00022556"/>
    </source>
</evidence>
<gene>
    <name evidence="13 14" type="primary">lpxK</name>
    <name evidence="14" type="ORF">NB640_08075</name>
</gene>
<comment type="catalytic activity">
    <reaction evidence="13">
        <text>a lipid A disaccharide + ATP = a lipid IVA + ADP + H(+)</text>
        <dbReference type="Rhea" id="RHEA:67840"/>
        <dbReference type="ChEBI" id="CHEBI:15378"/>
        <dbReference type="ChEBI" id="CHEBI:30616"/>
        <dbReference type="ChEBI" id="CHEBI:176343"/>
        <dbReference type="ChEBI" id="CHEBI:176425"/>
        <dbReference type="ChEBI" id="CHEBI:456216"/>
        <dbReference type="EC" id="2.7.1.130"/>
    </reaction>
</comment>
<dbReference type="AlphaFoldDB" id="A0A9E9LT93"/>
<proteinExistence type="inferred from homology"/>
<dbReference type="GO" id="GO:0005886">
    <property type="term" value="C:plasma membrane"/>
    <property type="evidence" value="ECO:0007669"/>
    <property type="project" value="TreeGrafter"/>
</dbReference>
<keyword evidence="6 13" id="KW-0441">Lipid A biosynthesis</keyword>
<dbReference type="GO" id="GO:0009244">
    <property type="term" value="P:lipopolysaccharide core region biosynthetic process"/>
    <property type="evidence" value="ECO:0007669"/>
    <property type="project" value="TreeGrafter"/>
</dbReference>
<evidence type="ECO:0000256" key="9">
    <source>
        <dbReference type="ARBA" id="ARBA00022777"/>
    </source>
</evidence>
<dbReference type="SUPFAM" id="SSF52540">
    <property type="entry name" value="P-loop containing nucleoside triphosphate hydrolases"/>
    <property type="match status" value="1"/>
</dbReference>
<dbReference type="InterPro" id="IPR003758">
    <property type="entry name" value="LpxK"/>
</dbReference>
<dbReference type="PANTHER" id="PTHR42724:SF1">
    <property type="entry name" value="TETRAACYLDISACCHARIDE 4'-KINASE, MITOCHONDRIAL-RELATED"/>
    <property type="match status" value="1"/>
</dbReference>
<dbReference type="InterPro" id="IPR027417">
    <property type="entry name" value="P-loop_NTPase"/>
</dbReference>
<dbReference type="KEGG" id="ovb:NB640_08075"/>
<dbReference type="Pfam" id="PF02606">
    <property type="entry name" value="LpxK"/>
    <property type="match status" value="1"/>
</dbReference>
<evidence type="ECO:0000256" key="8">
    <source>
        <dbReference type="ARBA" id="ARBA00022741"/>
    </source>
</evidence>
<evidence type="ECO:0000313" key="15">
    <source>
        <dbReference type="Proteomes" id="UP001156215"/>
    </source>
</evidence>
<dbReference type="PANTHER" id="PTHR42724">
    <property type="entry name" value="TETRAACYLDISACCHARIDE 4'-KINASE"/>
    <property type="match status" value="1"/>
</dbReference>
<comment type="similarity">
    <text evidence="13">Belongs to the LpxK family.</text>
</comment>
<reference evidence="14" key="1">
    <citation type="journal article" date="2022" name="Front. Microbiol.">
        <title>New perspectives on an old grouping: The genomic and phenotypic variability of Oxalobacter formigenes and the implications for calcium oxalate stone prevention.</title>
        <authorList>
            <person name="Chmiel J.A."/>
            <person name="Carr C."/>
            <person name="Stuivenberg G.A."/>
            <person name="Venema R."/>
            <person name="Chanyi R.M."/>
            <person name="Al K.F."/>
            <person name="Giguere D."/>
            <person name="Say H."/>
            <person name="Akouris P.P."/>
            <person name="Dominguez Romero S.A."/>
            <person name="Kwong A."/>
            <person name="Tai V."/>
            <person name="Koval S.F."/>
            <person name="Razvi H."/>
            <person name="Bjazevic J."/>
            <person name="Burton J.P."/>
        </authorList>
    </citation>
    <scope>NUCLEOTIDE SEQUENCE</scope>
    <source>
        <strain evidence="14">WoOx3</strain>
    </source>
</reference>
<evidence type="ECO:0000256" key="10">
    <source>
        <dbReference type="ARBA" id="ARBA00022840"/>
    </source>
</evidence>
<comment type="function">
    <text evidence="1 13">Transfers the gamma-phosphate of ATP to the 4'-position of a tetraacyldisaccharide 1-phosphate intermediate (termed DS-1-P) to form tetraacyldisaccharide 1,4'-bis-phosphate (lipid IVA).</text>
</comment>
<dbReference type="NCBIfam" id="TIGR00682">
    <property type="entry name" value="lpxK"/>
    <property type="match status" value="1"/>
</dbReference>
<keyword evidence="7 13" id="KW-0808">Transferase</keyword>
<dbReference type="EMBL" id="CP098242">
    <property type="protein sequence ID" value="WAW09230.1"/>
    <property type="molecule type" value="Genomic_DNA"/>
</dbReference>
<protein>
    <recommendedName>
        <fullName evidence="4 13">Tetraacyldisaccharide 4'-kinase</fullName>
        <ecNumber evidence="3 13">2.7.1.130</ecNumber>
    </recommendedName>
    <alternativeName>
        <fullName evidence="12 13">Lipid A 4'-kinase</fullName>
    </alternativeName>
</protein>
<dbReference type="HAMAP" id="MF_00409">
    <property type="entry name" value="LpxK"/>
    <property type="match status" value="1"/>
</dbReference>
<evidence type="ECO:0000313" key="14">
    <source>
        <dbReference type="EMBL" id="WAW09230.1"/>
    </source>
</evidence>
<dbReference type="GO" id="GO:0009029">
    <property type="term" value="F:lipid-A 4'-kinase activity"/>
    <property type="evidence" value="ECO:0007669"/>
    <property type="project" value="UniProtKB-UniRule"/>
</dbReference>
<evidence type="ECO:0000256" key="1">
    <source>
        <dbReference type="ARBA" id="ARBA00002274"/>
    </source>
</evidence>
<evidence type="ECO:0000256" key="12">
    <source>
        <dbReference type="ARBA" id="ARBA00029757"/>
    </source>
</evidence>
<keyword evidence="15" id="KW-1185">Reference proteome</keyword>
<dbReference type="Proteomes" id="UP001156215">
    <property type="component" value="Chromosome"/>
</dbReference>
<keyword evidence="8 13" id="KW-0547">Nucleotide-binding</keyword>
<keyword evidence="9 13" id="KW-0418">Kinase</keyword>
<sequence>MKSSPKTDWMAIWQDRGRLAGLLWPLSLLFRLVVWARRKAYQAGFFKSSKLPVPVVVVGNIFIGGTGKTPLVIWLAKALTRAGFHPGVVSRGYGAKGKLPEEVLPDSLPGNTGDEPLLIRLNAGCPVVVGKKRVDAARLLLERHPDVNVIISDDGLQHYAMQRDIEMVLFDGRGAGNGWMLPAGPLREPVSRRRDFTVVNSMNYPAPGNLIYSPDIFLMQLAGDTAEMLMDRSRRMTLAELSESGRHGRLRIAAVAGIGNPARFFVMLKTARLEVQTCPLPDHFDYASNPFEKMDADIILVTEKDAVKCARIAAIAKDTRIWVVPVRAQLDDGLEQKIVEKCREYGTA</sequence>
<organism evidence="14 15">
    <name type="scientific">Oxalobacter vibrioformis</name>
    <dbReference type="NCBI Taxonomy" id="933080"/>
    <lineage>
        <taxon>Bacteria</taxon>
        <taxon>Pseudomonadati</taxon>
        <taxon>Pseudomonadota</taxon>
        <taxon>Betaproteobacteria</taxon>
        <taxon>Burkholderiales</taxon>
        <taxon>Oxalobacteraceae</taxon>
        <taxon>Oxalobacter</taxon>
    </lineage>
</organism>
<keyword evidence="5 13" id="KW-0444">Lipid biosynthesis</keyword>
<keyword evidence="10 13" id="KW-0067">ATP-binding</keyword>
<name>A0A9E9LT93_9BURK</name>
<dbReference type="GO" id="GO:0009245">
    <property type="term" value="P:lipid A biosynthetic process"/>
    <property type="evidence" value="ECO:0007669"/>
    <property type="project" value="UniProtKB-UniRule"/>
</dbReference>
<accession>A0A9E9LT93</accession>
<feature type="binding site" evidence="13">
    <location>
        <begin position="62"/>
        <end position="69"/>
    </location>
    <ligand>
        <name>ATP</name>
        <dbReference type="ChEBI" id="CHEBI:30616"/>
    </ligand>
</feature>
<evidence type="ECO:0000256" key="11">
    <source>
        <dbReference type="ARBA" id="ARBA00023098"/>
    </source>
</evidence>
<evidence type="ECO:0000256" key="13">
    <source>
        <dbReference type="HAMAP-Rule" id="MF_00409"/>
    </source>
</evidence>
<keyword evidence="11 13" id="KW-0443">Lipid metabolism</keyword>
<evidence type="ECO:0000256" key="4">
    <source>
        <dbReference type="ARBA" id="ARBA00016436"/>
    </source>
</evidence>
<evidence type="ECO:0000256" key="7">
    <source>
        <dbReference type="ARBA" id="ARBA00022679"/>
    </source>
</evidence>
<evidence type="ECO:0000256" key="2">
    <source>
        <dbReference type="ARBA" id="ARBA00004870"/>
    </source>
</evidence>
<evidence type="ECO:0000256" key="3">
    <source>
        <dbReference type="ARBA" id="ARBA00012071"/>
    </source>
</evidence>
<comment type="pathway">
    <text evidence="2 13">Glycolipid biosynthesis; lipid IV(A) biosynthesis; lipid IV(A) from (3R)-3-hydroxytetradecanoyl-[acyl-carrier-protein] and UDP-N-acetyl-alpha-D-glucosamine: step 6/6.</text>
</comment>
<dbReference type="RefSeq" id="WP_269308224.1">
    <property type="nucleotide sequence ID" value="NZ_CP098242.1"/>
</dbReference>